<dbReference type="PANTHER" id="PTHR31793">
    <property type="entry name" value="4-HYDROXYBENZOYL-COA THIOESTERASE FAMILY MEMBER"/>
    <property type="match status" value="1"/>
</dbReference>
<comment type="similarity">
    <text evidence="1">Belongs to the 4-hydroxybenzoyl-CoA thioesterase family.</text>
</comment>
<gene>
    <name evidence="3" type="ORF">FNL38_10973</name>
</gene>
<dbReference type="PANTHER" id="PTHR31793:SF27">
    <property type="entry name" value="NOVEL THIOESTERASE SUPERFAMILY DOMAIN AND SAPOSIN A-TYPE DOMAIN CONTAINING PROTEIN (0610012H03RIK)"/>
    <property type="match status" value="1"/>
</dbReference>
<dbReference type="InterPro" id="IPR029069">
    <property type="entry name" value="HotDog_dom_sf"/>
</dbReference>
<dbReference type="Gene3D" id="3.10.129.10">
    <property type="entry name" value="Hotdog Thioesterase"/>
    <property type="match status" value="1"/>
</dbReference>
<dbReference type="Pfam" id="PF13279">
    <property type="entry name" value="4HBT_2"/>
    <property type="match status" value="1"/>
</dbReference>
<evidence type="ECO:0000256" key="2">
    <source>
        <dbReference type="ARBA" id="ARBA00022801"/>
    </source>
</evidence>
<proteinExistence type="inferred from homology"/>
<dbReference type="InterPro" id="IPR050563">
    <property type="entry name" value="4-hydroxybenzoyl-CoA_TE"/>
</dbReference>
<dbReference type="GO" id="GO:0047617">
    <property type="term" value="F:fatty acyl-CoA hydrolase activity"/>
    <property type="evidence" value="ECO:0007669"/>
    <property type="project" value="TreeGrafter"/>
</dbReference>
<protein>
    <submittedName>
        <fullName evidence="3">Acyl-CoA thioester hydrolase</fullName>
    </submittedName>
</protein>
<reference evidence="3" key="1">
    <citation type="submission" date="2019-07" db="EMBL/GenBank/DDBJ databases">
        <title>Genomic Encyclopedia of Type Strains, Phase IV (KMG-IV): sequencing the most valuable type-strain genomes for metagenomic binning, comparative biology and taxonomic classification.</title>
        <authorList>
            <person name="Goeker M."/>
        </authorList>
    </citation>
    <scope>NUCLEOTIDE SEQUENCE</scope>
    <source>
        <strain evidence="3">DSM 44596</strain>
    </source>
</reference>
<accession>A0A652YJ10</accession>
<dbReference type="EMBL" id="VNIQ01000009">
    <property type="protein sequence ID" value="TYQ01060.1"/>
    <property type="molecule type" value="Genomic_DNA"/>
</dbReference>
<dbReference type="CDD" id="cd00586">
    <property type="entry name" value="4HBT"/>
    <property type="match status" value="1"/>
</dbReference>
<name>A0A652YJ10_NOCGL</name>
<comment type="caution">
    <text evidence="3">The sequence shown here is derived from an EMBL/GenBank/DDBJ whole genome shotgun (WGS) entry which is preliminary data.</text>
</comment>
<dbReference type="SUPFAM" id="SSF54637">
    <property type="entry name" value="Thioesterase/thiol ester dehydrase-isomerase"/>
    <property type="match status" value="1"/>
</dbReference>
<organism evidence="3">
    <name type="scientific">Nocardia globerula</name>
    <dbReference type="NCBI Taxonomy" id="1818"/>
    <lineage>
        <taxon>Bacteria</taxon>
        <taxon>Bacillati</taxon>
        <taxon>Actinomycetota</taxon>
        <taxon>Actinomycetes</taxon>
        <taxon>Mycobacteriales</taxon>
        <taxon>Nocardiaceae</taxon>
        <taxon>Nocardia</taxon>
    </lineage>
</organism>
<dbReference type="AlphaFoldDB" id="A0A652YJ10"/>
<sequence length="154" mass="16743">MSAADTVISIEQFPVRWPVPTRWDDNDHYGHVNNVTYYSYFDTAVNAWLMSATGVDIRTLPAIGVVAETSCRYLSELTFPEQLQVGISIEKLGTKSIVYALAIFHEDAAGRWVAAATGRFVHVYVDAVTRTPVAIPAAIKEAAGSLVANEVSPA</sequence>
<keyword evidence="2 3" id="KW-0378">Hydrolase</keyword>
<evidence type="ECO:0000313" key="3">
    <source>
        <dbReference type="EMBL" id="TYQ01060.1"/>
    </source>
</evidence>
<evidence type="ECO:0000256" key="1">
    <source>
        <dbReference type="ARBA" id="ARBA00005953"/>
    </source>
</evidence>